<proteinExistence type="predicted"/>
<dbReference type="InParanoid" id="A0A7R8UU19"/>
<organism evidence="2 3">
    <name type="scientific">Hermetia illucens</name>
    <name type="common">Black soldier fly</name>
    <dbReference type="NCBI Taxonomy" id="343691"/>
    <lineage>
        <taxon>Eukaryota</taxon>
        <taxon>Metazoa</taxon>
        <taxon>Ecdysozoa</taxon>
        <taxon>Arthropoda</taxon>
        <taxon>Hexapoda</taxon>
        <taxon>Insecta</taxon>
        <taxon>Pterygota</taxon>
        <taxon>Neoptera</taxon>
        <taxon>Endopterygota</taxon>
        <taxon>Diptera</taxon>
        <taxon>Brachycera</taxon>
        <taxon>Stratiomyomorpha</taxon>
        <taxon>Stratiomyidae</taxon>
        <taxon>Hermetiinae</taxon>
        <taxon>Hermetia</taxon>
    </lineage>
</organism>
<evidence type="ECO:0000313" key="2">
    <source>
        <dbReference type="EMBL" id="CAD7085943.1"/>
    </source>
</evidence>
<dbReference type="EMBL" id="LR899011">
    <property type="protein sequence ID" value="CAD7085943.1"/>
    <property type="molecule type" value="Genomic_DNA"/>
</dbReference>
<name>A0A7R8UU19_HERIL</name>
<protein>
    <submittedName>
        <fullName evidence="2">Uncharacterized protein</fullName>
    </submittedName>
</protein>
<gene>
    <name evidence="2" type="ORF">HERILL_LOCUS8751</name>
</gene>
<dbReference type="OrthoDB" id="8062551at2759"/>
<reference evidence="2 3" key="1">
    <citation type="submission" date="2020-11" db="EMBL/GenBank/DDBJ databases">
        <authorList>
            <person name="Wallbank WR R."/>
            <person name="Pardo Diaz C."/>
            <person name="Kozak K."/>
            <person name="Martin S."/>
            <person name="Jiggins C."/>
            <person name="Moest M."/>
            <person name="Warren A I."/>
            <person name="Generalovic N T."/>
            <person name="Byers J.R.P. K."/>
            <person name="Montejo-Kovacevich G."/>
            <person name="Yen C E."/>
        </authorList>
    </citation>
    <scope>NUCLEOTIDE SEQUENCE [LARGE SCALE GENOMIC DNA]</scope>
</reference>
<dbReference type="AlphaFoldDB" id="A0A7R8UU19"/>
<evidence type="ECO:0000256" key="1">
    <source>
        <dbReference type="SAM" id="Phobius"/>
    </source>
</evidence>
<feature type="transmembrane region" description="Helical" evidence="1">
    <location>
        <begin position="114"/>
        <end position="142"/>
    </location>
</feature>
<feature type="transmembrane region" description="Helical" evidence="1">
    <location>
        <begin position="82"/>
        <end position="107"/>
    </location>
</feature>
<feature type="transmembrane region" description="Helical" evidence="1">
    <location>
        <begin position="53"/>
        <end position="76"/>
    </location>
</feature>
<sequence length="249" mass="28634">MIQALVQLLYLSISGYDILQLYIFDPIEANAEMKEQFPLNFVMKFFDKDAAKLGSFMITGSIIVIIASILGIIGALKLYKWLLIPLIIVEFARFIMLLSTHITVMILWKKKLNLGVLIAATVAGGFLLLLIGYMWAAVVAFFQILQLIRTDKYKALYGDDPLHPRWNSIEHSNQAVEKVRMYKTPNFDQITPLKNERTTIAKKQPPFKDKAITTIQINEPNIEQAVREFRNWYGHELPVMRKSNLIRFA</sequence>
<keyword evidence="1" id="KW-1133">Transmembrane helix</keyword>
<keyword evidence="1" id="KW-0472">Membrane</keyword>
<dbReference type="Proteomes" id="UP000594454">
    <property type="component" value="Chromosome 3"/>
</dbReference>
<keyword evidence="3" id="KW-1185">Reference proteome</keyword>
<accession>A0A7R8UU19</accession>
<keyword evidence="1" id="KW-0812">Transmembrane</keyword>
<evidence type="ECO:0000313" key="3">
    <source>
        <dbReference type="Proteomes" id="UP000594454"/>
    </source>
</evidence>